<dbReference type="SUPFAM" id="SSF158472">
    <property type="entry name" value="HAMP domain-like"/>
    <property type="match status" value="1"/>
</dbReference>
<comment type="caution">
    <text evidence="17">The sequence shown here is derived from an EMBL/GenBank/DDBJ whole genome shotgun (WGS) entry which is preliminary data.</text>
</comment>
<evidence type="ECO:0000259" key="15">
    <source>
        <dbReference type="PROSITE" id="PS50109"/>
    </source>
</evidence>
<feature type="transmembrane region" description="Helical" evidence="14">
    <location>
        <begin position="160"/>
        <end position="183"/>
    </location>
</feature>
<sequence>MSLFLKIFLWFWGAMVIIILSLLAVQSTDQNKLGIPPRQDLMADALLDYGRIAVVIYANNGDAGLQKYLTNIDKKAQVKAFLFDPQGRELGQMPESRRAPLDVREMARKAVVGEGAQFGFSETLVMAAQPVITDRGVFVFAGAILRTSPLAVRYTRQTKLLLVASVFFITGLFCYGLAIYLAAPVGKIRRAAQRIAGGDLSARVQPNHFPRGHDEIAGLAEDFDAMAERLESLVAAQNRLLGDVSHELRSPLTRLNLSLELARRGDETKRLVAFDRIEREATRLEALIGELLTLSRLENGLRAENLNKIVDLSLLAREVAADADFEAHNAGRGVRVTFTGPQNGAVENGVKVRGDAELLRRALENIARNAARHTAENTVVEISLQPEKEQWILSARDHGPGVPEEELLAIFRPFYRVEGARERAETDRGTGLGLAIAERAASAHGGKISAKNAEDGGLIVEISLPVLK</sequence>
<accession>A0A2S8SWD1</accession>
<feature type="domain" description="Histidine kinase" evidence="15">
    <location>
        <begin position="243"/>
        <end position="468"/>
    </location>
</feature>
<dbReference type="OrthoDB" id="9804645at2"/>
<dbReference type="SMART" id="SM00304">
    <property type="entry name" value="HAMP"/>
    <property type="match status" value="1"/>
</dbReference>
<dbReference type="FunCoup" id="A0A2S8SWD1">
    <property type="interactions" value="168"/>
</dbReference>
<keyword evidence="8" id="KW-0547">Nucleotide-binding</keyword>
<dbReference type="InterPro" id="IPR003594">
    <property type="entry name" value="HATPase_dom"/>
</dbReference>
<keyword evidence="13 14" id="KW-0472">Membrane</keyword>
<dbReference type="Pfam" id="PF02518">
    <property type="entry name" value="HATPase_c"/>
    <property type="match status" value="1"/>
</dbReference>
<dbReference type="CDD" id="cd00082">
    <property type="entry name" value="HisKA"/>
    <property type="match status" value="1"/>
</dbReference>
<dbReference type="Gene3D" id="3.30.565.10">
    <property type="entry name" value="Histidine kinase-like ATPase, C-terminal domain"/>
    <property type="match status" value="1"/>
</dbReference>
<dbReference type="InterPro" id="IPR036890">
    <property type="entry name" value="HATPase_C_sf"/>
</dbReference>
<dbReference type="PROSITE" id="PS50109">
    <property type="entry name" value="HIS_KIN"/>
    <property type="match status" value="1"/>
</dbReference>
<dbReference type="SMART" id="SM00388">
    <property type="entry name" value="HisKA"/>
    <property type="match status" value="1"/>
</dbReference>
<dbReference type="InParanoid" id="A0A2S8SWD1"/>
<keyword evidence="7 14" id="KW-0812">Transmembrane</keyword>
<comment type="catalytic activity">
    <reaction evidence="1">
        <text>ATP + protein L-histidine = ADP + protein N-phospho-L-histidine.</text>
        <dbReference type="EC" id="2.7.13.3"/>
    </reaction>
</comment>
<keyword evidence="18" id="KW-1185">Reference proteome</keyword>
<keyword evidence="10" id="KW-0067">ATP-binding</keyword>
<evidence type="ECO:0000313" key="17">
    <source>
        <dbReference type="EMBL" id="PQV65108.1"/>
    </source>
</evidence>
<keyword evidence="4" id="KW-1003">Cell membrane</keyword>
<evidence type="ECO:0000256" key="9">
    <source>
        <dbReference type="ARBA" id="ARBA00022777"/>
    </source>
</evidence>
<dbReference type="CDD" id="cd06225">
    <property type="entry name" value="HAMP"/>
    <property type="match status" value="1"/>
</dbReference>
<evidence type="ECO:0000256" key="6">
    <source>
        <dbReference type="ARBA" id="ARBA00022679"/>
    </source>
</evidence>
<keyword evidence="11 14" id="KW-1133">Transmembrane helix</keyword>
<dbReference type="Pfam" id="PF00672">
    <property type="entry name" value="HAMP"/>
    <property type="match status" value="1"/>
</dbReference>
<gene>
    <name evidence="17" type="ORF">B1R32_102115</name>
</gene>
<dbReference type="PANTHER" id="PTHR45528:SF1">
    <property type="entry name" value="SENSOR HISTIDINE KINASE CPXA"/>
    <property type="match status" value="1"/>
</dbReference>
<protein>
    <recommendedName>
        <fullName evidence="3">histidine kinase</fullName>
        <ecNumber evidence="3">2.7.13.3</ecNumber>
    </recommendedName>
</protein>
<dbReference type="InterPro" id="IPR003660">
    <property type="entry name" value="HAMP_dom"/>
</dbReference>
<dbReference type="AlphaFoldDB" id="A0A2S8SWD1"/>
<dbReference type="GO" id="GO:0000155">
    <property type="term" value="F:phosphorelay sensor kinase activity"/>
    <property type="evidence" value="ECO:0007669"/>
    <property type="project" value="InterPro"/>
</dbReference>
<evidence type="ECO:0000259" key="16">
    <source>
        <dbReference type="PROSITE" id="PS50885"/>
    </source>
</evidence>
<keyword evidence="9 17" id="KW-0418">Kinase</keyword>
<organism evidence="17 18">
    <name type="scientific">Abditibacterium utsteinense</name>
    <dbReference type="NCBI Taxonomy" id="1960156"/>
    <lineage>
        <taxon>Bacteria</taxon>
        <taxon>Pseudomonadati</taxon>
        <taxon>Abditibacteriota</taxon>
        <taxon>Abditibacteriia</taxon>
        <taxon>Abditibacteriales</taxon>
        <taxon>Abditibacteriaceae</taxon>
        <taxon>Abditibacterium</taxon>
    </lineage>
</organism>
<feature type="transmembrane region" description="Helical" evidence="14">
    <location>
        <begin position="6"/>
        <end position="25"/>
    </location>
</feature>
<dbReference type="InterPro" id="IPR003661">
    <property type="entry name" value="HisK_dim/P_dom"/>
</dbReference>
<dbReference type="Gene3D" id="1.10.8.500">
    <property type="entry name" value="HAMP domain in histidine kinase"/>
    <property type="match status" value="1"/>
</dbReference>
<evidence type="ECO:0000256" key="2">
    <source>
        <dbReference type="ARBA" id="ARBA00004651"/>
    </source>
</evidence>
<dbReference type="InterPro" id="IPR005467">
    <property type="entry name" value="His_kinase_dom"/>
</dbReference>
<dbReference type="InterPro" id="IPR004358">
    <property type="entry name" value="Sig_transdc_His_kin-like_C"/>
</dbReference>
<evidence type="ECO:0000256" key="4">
    <source>
        <dbReference type="ARBA" id="ARBA00022475"/>
    </source>
</evidence>
<dbReference type="GO" id="GO:0005524">
    <property type="term" value="F:ATP binding"/>
    <property type="evidence" value="ECO:0007669"/>
    <property type="project" value="UniProtKB-KW"/>
</dbReference>
<evidence type="ECO:0000256" key="1">
    <source>
        <dbReference type="ARBA" id="ARBA00000085"/>
    </source>
</evidence>
<evidence type="ECO:0000256" key="8">
    <source>
        <dbReference type="ARBA" id="ARBA00022741"/>
    </source>
</evidence>
<dbReference type="PRINTS" id="PR00344">
    <property type="entry name" value="BCTRLSENSOR"/>
</dbReference>
<keyword evidence="12" id="KW-0902">Two-component regulatory system</keyword>
<comment type="subcellular location">
    <subcellularLocation>
        <location evidence="2">Cell membrane</location>
        <topology evidence="2">Multi-pass membrane protein</topology>
    </subcellularLocation>
</comment>
<evidence type="ECO:0000313" key="18">
    <source>
        <dbReference type="Proteomes" id="UP000237684"/>
    </source>
</evidence>
<dbReference type="EMBL" id="NIGF01000002">
    <property type="protein sequence ID" value="PQV65108.1"/>
    <property type="molecule type" value="Genomic_DNA"/>
</dbReference>
<dbReference type="SUPFAM" id="SSF55874">
    <property type="entry name" value="ATPase domain of HSP90 chaperone/DNA topoisomerase II/histidine kinase"/>
    <property type="match status" value="1"/>
</dbReference>
<evidence type="ECO:0000256" key="14">
    <source>
        <dbReference type="SAM" id="Phobius"/>
    </source>
</evidence>
<dbReference type="SMART" id="SM00387">
    <property type="entry name" value="HATPase_c"/>
    <property type="match status" value="1"/>
</dbReference>
<reference evidence="17 18" key="1">
    <citation type="journal article" date="2018" name="Syst. Appl. Microbiol.">
        <title>Abditibacterium utsteinense sp. nov., the first cultivated member of candidate phylum FBP, isolated from ice-free Antarctic soil samples.</title>
        <authorList>
            <person name="Tahon G."/>
            <person name="Tytgat B."/>
            <person name="Lebbe L."/>
            <person name="Carlier A."/>
            <person name="Willems A."/>
        </authorList>
    </citation>
    <scope>NUCLEOTIDE SEQUENCE [LARGE SCALE GENOMIC DNA]</scope>
    <source>
        <strain evidence="17 18">LMG 29911</strain>
    </source>
</reference>
<evidence type="ECO:0000256" key="13">
    <source>
        <dbReference type="ARBA" id="ARBA00023136"/>
    </source>
</evidence>
<dbReference type="InterPro" id="IPR036097">
    <property type="entry name" value="HisK_dim/P_sf"/>
</dbReference>
<dbReference type="PROSITE" id="PS50885">
    <property type="entry name" value="HAMP"/>
    <property type="match status" value="1"/>
</dbReference>
<dbReference type="RefSeq" id="WP_105482422.1">
    <property type="nucleotide sequence ID" value="NZ_NIGF01000002.1"/>
</dbReference>
<dbReference type="SUPFAM" id="SSF47384">
    <property type="entry name" value="Homodimeric domain of signal transducing histidine kinase"/>
    <property type="match status" value="1"/>
</dbReference>
<dbReference type="GO" id="GO:0005886">
    <property type="term" value="C:plasma membrane"/>
    <property type="evidence" value="ECO:0007669"/>
    <property type="project" value="UniProtKB-SubCell"/>
</dbReference>
<dbReference type="Pfam" id="PF00512">
    <property type="entry name" value="HisKA"/>
    <property type="match status" value="1"/>
</dbReference>
<dbReference type="Gene3D" id="1.10.287.130">
    <property type="match status" value="1"/>
</dbReference>
<dbReference type="EC" id="2.7.13.3" evidence="3"/>
<evidence type="ECO:0000256" key="7">
    <source>
        <dbReference type="ARBA" id="ARBA00022692"/>
    </source>
</evidence>
<feature type="domain" description="HAMP" evidence="16">
    <location>
        <begin position="179"/>
        <end position="235"/>
    </location>
</feature>
<evidence type="ECO:0000256" key="5">
    <source>
        <dbReference type="ARBA" id="ARBA00022553"/>
    </source>
</evidence>
<evidence type="ECO:0000256" key="12">
    <source>
        <dbReference type="ARBA" id="ARBA00023012"/>
    </source>
</evidence>
<evidence type="ECO:0000256" key="3">
    <source>
        <dbReference type="ARBA" id="ARBA00012438"/>
    </source>
</evidence>
<name>A0A2S8SWD1_9BACT</name>
<evidence type="ECO:0000256" key="11">
    <source>
        <dbReference type="ARBA" id="ARBA00022989"/>
    </source>
</evidence>
<dbReference type="Proteomes" id="UP000237684">
    <property type="component" value="Unassembled WGS sequence"/>
</dbReference>
<keyword evidence="5" id="KW-0597">Phosphoprotein</keyword>
<proteinExistence type="predicted"/>
<keyword evidence="6" id="KW-0808">Transferase</keyword>
<dbReference type="InterPro" id="IPR050398">
    <property type="entry name" value="HssS/ArlS-like"/>
</dbReference>
<evidence type="ECO:0000256" key="10">
    <source>
        <dbReference type="ARBA" id="ARBA00022840"/>
    </source>
</evidence>
<dbReference type="PANTHER" id="PTHR45528">
    <property type="entry name" value="SENSOR HISTIDINE KINASE CPXA"/>
    <property type="match status" value="1"/>
</dbReference>